<accession>A0A8K0E5E8</accession>
<evidence type="ECO:0000256" key="1">
    <source>
        <dbReference type="SAM" id="MobiDB-lite"/>
    </source>
</evidence>
<evidence type="ECO:0000313" key="2">
    <source>
        <dbReference type="EMBL" id="KAF3440581.1"/>
    </source>
</evidence>
<evidence type="ECO:0000313" key="3">
    <source>
        <dbReference type="Proteomes" id="UP000796880"/>
    </source>
</evidence>
<dbReference type="OrthoDB" id="1305304at2759"/>
<reference evidence="2" key="1">
    <citation type="submission" date="2020-03" db="EMBL/GenBank/DDBJ databases">
        <title>A high-quality chromosome-level genome assembly of a woody plant with both climbing and erect habits, Rhamnella rubrinervis.</title>
        <authorList>
            <person name="Lu Z."/>
            <person name="Yang Y."/>
            <person name="Zhu X."/>
            <person name="Sun Y."/>
        </authorList>
    </citation>
    <scope>NUCLEOTIDE SEQUENCE</scope>
    <source>
        <strain evidence="2">BYM</strain>
        <tissue evidence="2">Leaf</tissue>
    </source>
</reference>
<feature type="region of interest" description="Disordered" evidence="1">
    <location>
        <begin position="151"/>
        <end position="182"/>
    </location>
</feature>
<name>A0A8K0E5E8_9ROSA</name>
<organism evidence="2 3">
    <name type="scientific">Rhamnella rubrinervis</name>
    <dbReference type="NCBI Taxonomy" id="2594499"/>
    <lineage>
        <taxon>Eukaryota</taxon>
        <taxon>Viridiplantae</taxon>
        <taxon>Streptophyta</taxon>
        <taxon>Embryophyta</taxon>
        <taxon>Tracheophyta</taxon>
        <taxon>Spermatophyta</taxon>
        <taxon>Magnoliopsida</taxon>
        <taxon>eudicotyledons</taxon>
        <taxon>Gunneridae</taxon>
        <taxon>Pentapetalae</taxon>
        <taxon>rosids</taxon>
        <taxon>fabids</taxon>
        <taxon>Rosales</taxon>
        <taxon>Rhamnaceae</taxon>
        <taxon>rhamnoid group</taxon>
        <taxon>Rhamneae</taxon>
        <taxon>Rhamnella</taxon>
    </lineage>
</organism>
<keyword evidence="3" id="KW-1185">Reference proteome</keyword>
<protein>
    <submittedName>
        <fullName evidence="2">Uncharacterized protein</fullName>
    </submittedName>
</protein>
<gene>
    <name evidence="2" type="ORF">FNV43_RR18865</name>
</gene>
<dbReference type="Proteomes" id="UP000796880">
    <property type="component" value="Unassembled WGS sequence"/>
</dbReference>
<dbReference type="AlphaFoldDB" id="A0A8K0E5E8"/>
<dbReference type="EMBL" id="VOIH02000008">
    <property type="protein sequence ID" value="KAF3440581.1"/>
    <property type="molecule type" value="Genomic_DNA"/>
</dbReference>
<sequence>MRNLSYSLWTKYFGESGPMTQTVHQFKNIEFKYDNDQEIWDNVESHVLFRGFSPDRSRLVKKNNFTIIENDNLLEKYPWGTYAMILRFPVSVEDGRKHKTSYDLSDFLLHFDVGLSCDTHGSHHDIAFLCRISKDARIPFPNILHYNRWPTTSSTKTTPEPEPEQEPVYTTRASTQSQPEGAHSQYLEGMINELREDFANIEVTLDFNCNKAYTRVEDNGGRLF</sequence>
<proteinExistence type="predicted"/>
<comment type="caution">
    <text evidence="2">The sequence shown here is derived from an EMBL/GenBank/DDBJ whole genome shotgun (WGS) entry which is preliminary data.</text>
</comment>